<organism evidence="2 3">
    <name type="scientific">Hymenoscyphus fraxineus</name>
    <dbReference type="NCBI Taxonomy" id="746836"/>
    <lineage>
        <taxon>Eukaryota</taxon>
        <taxon>Fungi</taxon>
        <taxon>Dikarya</taxon>
        <taxon>Ascomycota</taxon>
        <taxon>Pezizomycotina</taxon>
        <taxon>Leotiomycetes</taxon>
        <taxon>Helotiales</taxon>
        <taxon>Helotiaceae</taxon>
        <taxon>Hymenoscyphus</taxon>
    </lineage>
</organism>
<dbReference type="PANTHER" id="PTHR47260">
    <property type="entry name" value="UPF0644 PROTEIN PB2B4.06"/>
    <property type="match status" value="1"/>
</dbReference>
<protein>
    <recommendedName>
        <fullName evidence="1">Thioesterase domain-containing protein</fullName>
    </recommendedName>
</protein>
<dbReference type="EMBL" id="CAJVRL010000082">
    <property type="protein sequence ID" value="CAG8958387.1"/>
    <property type="molecule type" value="Genomic_DNA"/>
</dbReference>
<dbReference type="SUPFAM" id="SSF54637">
    <property type="entry name" value="Thioesterase/thiol ester dehydrase-isomerase"/>
    <property type="match status" value="1"/>
</dbReference>
<name>A0A9N9PY71_9HELO</name>
<evidence type="ECO:0000313" key="2">
    <source>
        <dbReference type="EMBL" id="CAG8958387.1"/>
    </source>
</evidence>
<dbReference type="InterPro" id="IPR006683">
    <property type="entry name" value="Thioestr_dom"/>
</dbReference>
<dbReference type="AlphaFoldDB" id="A0A9N9PY71"/>
<feature type="domain" description="Thioesterase" evidence="1">
    <location>
        <begin position="88"/>
        <end position="167"/>
    </location>
</feature>
<sequence length="187" mass="20294">MEADGRIISKIPWCARLLANPNITIAQTPSRIYKESTEDSLFAETLKTKDTISDCVTFHDKAKSDSDVIRQVNMIVTLEHKVNGFPHVAHGGFIAVLFDEVMGTLLLLNKQRVTSPPIGSALTASMNVKYMAPLSTPQTVILTSTIKIIEGRKIFLEATLKDSSGIVAAKAEALWIAVGAVDTKGKL</sequence>
<comment type="caution">
    <text evidence="2">The sequence shown here is derived from an EMBL/GenBank/DDBJ whole genome shotgun (WGS) entry which is preliminary data.</text>
</comment>
<evidence type="ECO:0000313" key="3">
    <source>
        <dbReference type="Proteomes" id="UP000696280"/>
    </source>
</evidence>
<dbReference type="Pfam" id="PF03061">
    <property type="entry name" value="4HBT"/>
    <property type="match status" value="1"/>
</dbReference>
<evidence type="ECO:0000259" key="1">
    <source>
        <dbReference type="Pfam" id="PF03061"/>
    </source>
</evidence>
<reference evidence="2" key="1">
    <citation type="submission" date="2021-07" db="EMBL/GenBank/DDBJ databases">
        <authorList>
            <person name="Durling M."/>
        </authorList>
    </citation>
    <scope>NUCLEOTIDE SEQUENCE</scope>
</reference>
<dbReference type="Proteomes" id="UP000696280">
    <property type="component" value="Unassembled WGS sequence"/>
</dbReference>
<gene>
    <name evidence="2" type="ORF">HYFRA_00011064</name>
</gene>
<keyword evidence="3" id="KW-1185">Reference proteome</keyword>
<proteinExistence type="predicted"/>
<dbReference type="InterPro" id="IPR052061">
    <property type="entry name" value="PTE-AB_protein"/>
</dbReference>
<dbReference type="PANTHER" id="PTHR47260:SF6">
    <property type="entry name" value="THIOESTERASE DOMAIN-CONTAINING PROTEIN"/>
    <property type="match status" value="1"/>
</dbReference>
<dbReference type="CDD" id="cd03443">
    <property type="entry name" value="PaaI_thioesterase"/>
    <property type="match status" value="1"/>
</dbReference>
<dbReference type="Gene3D" id="3.10.129.10">
    <property type="entry name" value="Hotdog Thioesterase"/>
    <property type="match status" value="1"/>
</dbReference>
<accession>A0A9N9PY71</accession>
<dbReference type="OrthoDB" id="506431at2759"/>
<dbReference type="InterPro" id="IPR029069">
    <property type="entry name" value="HotDog_dom_sf"/>
</dbReference>